<sequence>MEEILRTYSPWLLFGVLMRRGGCCGSHTGHNNNGDHDHTDVHQKDSSTTKKRSCH</sequence>
<proteinExistence type="predicted"/>
<name>A0A1I2UIV5_9FIRM</name>
<organism evidence="2 3">
    <name type="scientific">Desulfotruncus arcticus DSM 17038</name>
    <dbReference type="NCBI Taxonomy" id="1121424"/>
    <lineage>
        <taxon>Bacteria</taxon>
        <taxon>Bacillati</taxon>
        <taxon>Bacillota</taxon>
        <taxon>Clostridia</taxon>
        <taxon>Eubacteriales</taxon>
        <taxon>Desulfallaceae</taxon>
        <taxon>Desulfotruncus</taxon>
    </lineage>
</organism>
<reference evidence="3" key="1">
    <citation type="submission" date="2016-10" db="EMBL/GenBank/DDBJ databases">
        <authorList>
            <person name="Varghese N."/>
            <person name="Submissions S."/>
        </authorList>
    </citation>
    <scope>NUCLEOTIDE SEQUENCE [LARGE SCALE GENOMIC DNA]</scope>
    <source>
        <strain evidence="3">DSM 17038</strain>
    </source>
</reference>
<evidence type="ECO:0000313" key="2">
    <source>
        <dbReference type="EMBL" id="SFG76980.1"/>
    </source>
</evidence>
<dbReference type="EMBL" id="FOOX01000009">
    <property type="protein sequence ID" value="SFG76980.1"/>
    <property type="molecule type" value="Genomic_DNA"/>
</dbReference>
<dbReference type="AlphaFoldDB" id="A0A1I2UIV5"/>
<dbReference type="Proteomes" id="UP000199337">
    <property type="component" value="Unassembled WGS sequence"/>
</dbReference>
<dbReference type="RefSeq" id="WP_165613513.1">
    <property type="nucleotide sequence ID" value="NZ_FOOX01000009.1"/>
</dbReference>
<dbReference type="STRING" id="341036.SAMN05660649_02644"/>
<gene>
    <name evidence="2" type="ORF">SAMN05660649_02644</name>
</gene>
<evidence type="ECO:0000313" key="3">
    <source>
        <dbReference type="Proteomes" id="UP000199337"/>
    </source>
</evidence>
<feature type="region of interest" description="Disordered" evidence="1">
    <location>
        <begin position="25"/>
        <end position="55"/>
    </location>
</feature>
<protein>
    <submittedName>
        <fullName evidence="2">Uncharacterized protein</fullName>
    </submittedName>
</protein>
<feature type="compositionally biased region" description="Basic and acidic residues" evidence="1">
    <location>
        <begin position="33"/>
        <end position="48"/>
    </location>
</feature>
<accession>A0A1I2UIV5</accession>
<keyword evidence="3" id="KW-1185">Reference proteome</keyword>
<evidence type="ECO:0000256" key="1">
    <source>
        <dbReference type="SAM" id="MobiDB-lite"/>
    </source>
</evidence>